<feature type="region of interest" description="Disordered" evidence="1">
    <location>
        <begin position="19"/>
        <end position="52"/>
    </location>
</feature>
<accession>A0AAV5U122</accession>
<gene>
    <name evidence="2" type="ORF">PENTCL1PPCAC_22304</name>
</gene>
<evidence type="ECO:0000313" key="3">
    <source>
        <dbReference type="Proteomes" id="UP001432027"/>
    </source>
</evidence>
<sequence>SGEMGGTKSKIQAEQRINATLAASQERERKAHQDHLERLERQQAEAEAAKRRADEIYRNEMREKENLERAREDKLREELRLIQEKHEEDKMREEQLSLEERRKMTERFDATVKEKEEALRRQQHESRIEMEALRKKQEDRDNAHAKNLSKINDERLKQEERHGQQLAAMAEKATAITREMGEKMLENQQQAFKWLIAQEQAHLDSMSQVYVIMAAIPRAISSDKETQDLVGIASSIRCTVASIKEPFNKLDELCWRAGTPESYEQREENARAMFSLNESNSEHFIKLINSIEKSQSVDNSTRSNLMDSILDVKRKANDLSEELRQLLRTMVRTPASIGDAEIDAVRDLLKSLDTATDAIPKLQGISATERLEDSMRQLKANDHESWSKIDFRESMTAIKDGETAEALVPTSP</sequence>
<reference evidence="2" key="1">
    <citation type="submission" date="2023-10" db="EMBL/GenBank/DDBJ databases">
        <title>Genome assembly of Pristionchus species.</title>
        <authorList>
            <person name="Yoshida K."/>
            <person name="Sommer R.J."/>
        </authorList>
    </citation>
    <scope>NUCLEOTIDE SEQUENCE</scope>
    <source>
        <strain evidence="2">RS0144</strain>
    </source>
</reference>
<evidence type="ECO:0000313" key="2">
    <source>
        <dbReference type="EMBL" id="GMT00130.1"/>
    </source>
</evidence>
<organism evidence="2 3">
    <name type="scientific">Pristionchus entomophagus</name>
    <dbReference type="NCBI Taxonomy" id="358040"/>
    <lineage>
        <taxon>Eukaryota</taxon>
        <taxon>Metazoa</taxon>
        <taxon>Ecdysozoa</taxon>
        <taxon>Nematoda</taxon>
        <taxon>Chromadorea</taxon>
        <taxon>Rhabditida</taxon>
        <taxon>Rhabditina</taxon>
        <taxon>Diplogasteromorpha</taxon>
        <taxon>Diplogasteroidea</taxon>
        <taxon>Neodiplogasteridae</taxon>
        <taxon>Pristionchus</taxon>
    </lineage>
</organism>
<dbReference type="EMBL" id="BTSX01000005">
    <property type="protein sequence ID" value="GMT00130.1"/>
    <property type="molecule type" value="Genomic_DNA"/>
</dbReference>
<dbReference type="AlphaFoldDB" id="A0AAV5U122"/>
<feature type="non-terminal residue" evidence="2">
    <location>
        <position position="1"/>
    </location>
</feature>
<evidence type="ECO:0000256" key="1">
    <source>
        <dbReference type="SAM" id="MobiDB-lite"/>
    </source>
</evidence>
<feature type="compositionally biased region" description="Basic and acidic residues" evidence="1">
    <location>
        <begin position="25"/>
        <end position="52"/>
    </location>
</feature>
<proteinExistence type="predicted"/>
<dbReference type="Proteomes" id="UP001432027">
    <property type="component" value="Unassembled WGS sequence"/>
</dbReference>
<keyword evidence="3" id="KW-1185">Reference proteome</keyword>
<comment type="caution">
    <text evidence="2">The sequence shown here is derived from an EMBL/GenBank/DDBJ whole genome shotgun (WGS) entry which is preliminary data.</text>
</comment>
<protein>
    <submittedName>
        <fullName evidence="2">Uncharacterized protein</fullName>
    </submittedName>
</protein>
<name>A0AAV5U122_9BILA</name>